<evidence type="ECO:0000313" key="4">
    <source>
        <dbReference type="Proteomes" id="UP000184066"/>
    </source>
</evidence>
<dbReference type="PANTHER" id="PTHR35335:SF1">
    <property type="entry name" value="UPF0716 PROTEIN FXSA"/>
    <property type="match status" value="1"/>
</dbReference>
<dbReference type="EMBL" id="FRDL01000004">
    <property type="protein sequence ID" value="SHN64756.1"/>
    <property type="molecule type" value="Genomic_DNA"/>
</dbReference>
<sequence>MWLFLILVAVPIVEIALFIKVGGFLGLWPTLAIVLATAAAGTLLLRAQGREAIDDLQRSLTQGGDPAGALAHGALVLAAGLLLLTPGFFTDAVGLALLIRPVRAAVIRWASRHMAARMEVHVHAARTGPGPGPAGEDEVIDAEFVVLDEDGRPRPEPDPDARRVPPR</sequence>
<dbReference type="AlphaFoldDB" id="A0A1M7T221"/>
<keyword evidence="2" id="KW-0812">Transmembrane</keyword>
<name>A0A1M7T221_9RHOB</name>
<dbReference type="STRING" id="1189325.SAMN04488119_10439"/>
<dbReference type="Proteomes" id="UP000184066">
    <property type="component" value="Unassembled WGS sequence"/>
</dbReference>
<dbReference type="RefSeq" id="WP_072747015.1">
    <property type="nucleotide sequence ID" value="NZ_FOHL01000004.1"/>
</dbReference>
<reference evidence="3 4" key="1">
    <citation type="submission" date="2016-12" db="EMBL/GenBank/DDBJ databases">
        <authorList>
            <person name="Song W.-J."/>
            <person name="Kurnit D.M."/>
        </authorList>
    </citation>
    <scope>NUCLEOTIDE SEQUENCE [LARGE SCALE GENOMIC DNA]</scope>
    <source>
        <strain evidence="3 4">CGMCC 1.10808</strain>
    </source>
</reference>
<dbReference type="OrthoDB" id="9792788at2"/>
<organism evidence="3 4">
    <name type="scientific">Oceanicella actignis</name>
    <dbReference type="NCBI Taxonomy" id="1189325"/>
    <lineage>
        <taxon>Bacteria</taxon>
        <taxon>Pseudomonadati</taxon>
        <taxon>Pseudomonadota</taxon>
        <taxon>Alphaproteobacteria</taxon>
        <taxon>Rhodobacterales</taxon>
        <taxon>Paracoccaceae</taxon>
        <taxon>Oceanicella</taxon>
    </lineage>
</organism>
<feature type="transmembrane region" description="Helical" evidence="2">
    <location>
        <begin position="66"/>
        <end position="86"/>
    </location>
</feature>
<feature type="compositionally biased region" description="Basic and acidic residues" evidence="1">
    <location>
        <begin position="149"/>
        <end position="167"/>
    </location>
</feature>
<dbReference type="GO" id="GO:0016020">
    <property type="term" value="C:membrane"/>
    <property type="evidence" value="ECO:0007669"/>
    <property type="project" value="InterPro"/>
</dbReference>
<gene>
    <name evidence="3" type="ORF">SAMN05216200_10439</name>
</gene>
<accession>A0A1M7T221</accession>
<feature type="transmembrane region" description="Helical" evidence="2">
    <location>
        <begin position="25"/>
        <end position="45"/>
    </location>
</feature>
<evidence type="ECO:0000256" key="2">
    <source>
        <dbReference type="SAM" id="Phobius"/>
    </source>
</evidence>
<feature type="region of interest" description="Disordered" evidence="1">
    <location>
        <begin position="147"/>
        <end position="167"/>
    </location>
</feature>
<dbReference type="NCBIfam" id="NF008528">
    <property type="entry name" value="PRK11463.1-2"/>
    <property type="match status" value="1"/>
</dbReference>
<dbReference type="PANTHER" id="PTHR35335">
    <property type="entry name" value="UPF0716 PROTEIN FXSA"/>
    <property type="match status" value="1"/>
</dbReference>
<protein>
    <submittedName>
        <fullName evidence="3">UPF0716 protein FxsA</fullName>
    </submittedName>
</protein>
<proteinExistence type="predicted"/>
<evidence type="ECO:0000313" key="3">
    <source>
        <dbReference type="EMBL" id="SHN64756.1"/>
    </source>
</evidence>
<dbReference type="Pfam" id="PF04186">
    <property type="entry name" value="FxsA"/>
    <property type="match status" value="1"/>
</dbReference>
<dbReference type="InterPro" id="IPR007313">
    <property type="entry name" value="FxsA"/>
</dbReference>
<evidence type="ECO:0000256" key="1">
    <source>
        <dbReference type="SAM" id="MobiDB-lite"/>
    </source>
</evidence>
<keyword evidence="2" id="KW-1133">Transmembrane helix</keyword>
<keyword evidence="2" id="KW-0472">Membrane</keyword>
<keyword evidence="4" id="KW-1185">Reference proteome</keyword>